<feature type="domain" description="Transient receptor ion channel" evidence="12">
    <location>
        <begin position="201"/>
        <end position="263"/>
    </location>
</feature>
<protein>
    <submittedName>
        <fullName evidence="13">Putative transient receptor potential channel 3</fullName>
    </submittedName>
</protein>
<evidence type="ECO:0000256" key="9">
    <source>
        <dbReference type="ARBA" id="ARBA00023303"/>
    </source>
</evidence>
<proteinExistence type="evidence at transcript level"/>
<dbReference type="Pfam" id="PF00520">
    <property type="entry name" value="Ion_trans"/>
    <property type="match status" value="1"/>
</dbReference>
<dbReference type="SMART" id="SM00248">
    <property type="entry name" value="ANK"/>
    <property type="match status" value="2"/>
</dbReference>
<keyword evidence="4" id="KW-0677">Repeat</keyword>
<dbReference type="InterPro" id="IPR013555">
    <property type="entry name" value="TRP_dom"/>
</dbReference>
<evidence type="ECO:0000256" key="6">
    <source>
        <dbReference type="ARBA" id="ARBA00023043"/>
    </source>
</evidence>
<keyword evidence="9" id="KW-0407">Ion channel</keyword>
<accession>A0A2S1WM16</accession>
<keyword evidence="6" id="KW-0040">ANK repeat</keyword>
<evidence type="ECO:0000256" key="5">
    <source>
        <dbReference type="ARBA" id="ARBA00022989"/>
    </source>
</evidence>
<evidence type="ECO:0000256" key="2">
    <source>
        <dbReference type="ARBA" id="ARBA00022448"/>
    </source>
</evidence>
<reference evidence="13" key="1">
    <citation type="submission" date="2018-02" db="EMBL/GenBank/DDBJ databases">
        <title>Hirudo verbana central nervous system transcriptome analysis of ion channel and receptor content.</title>
        <authorList>
            <person name="Northcutt A.J."/>
            <person name="Schulz D.J."/>
            <person name="Mesce K.A."/>
        </authorList>
    </citation>
    <scope>NUCLEOTIDE SEQUENCE</scope>
</reference>
<evidence type="ECO:0000256" key="10">
    <source>
        <dbReference type="SAM" id="MobiDB-lite"/>
    </source>
</evidence>
<feature type="transmembrane region" description="Helical" evidence="11">
    <location>
        <begin position="489"/>
        <end position="508"/>
    </location>
</feature>
<comment type="subcellular location">
    <subcellularLocation>
        <location evidence="1">Membrane</location>
        <topology evidence="1">Multi-pass membrane protein</topology>
    </subcellularLocation>
</comment>
<keyword evidence="13" id="KW-0675">Receptor</keyword>
<dbReference type="SMART" id="SM01420">
    <property type="entry name" value="TRP_2"/>
    <property type="match status" value="1"/>
</dbReference>
<dbReference type="InterPro" id="IPR002110">
    <property type="entry name" value="Ankyrin_rpt"/>
</dbReference>
<keyword evidence="7" id="KW-0406">Ion transport</keyword>
<keyword evidence="5 11" id="KW-1133">Transmembrane helix</keyword>
<keyword evidence="2" id="KW-0813">Transport</keyword>
<dbReference type="AlphaFoldDB" id="A0A2S1WM16"/>
<evidence type="ECO:0000256" key="7">
    <source>
        <dbReference type="ARBA" id="ARBA00023065"/>
    </source>
</evidence>
<feature type="transmembrane region" description="Helical" evidence="11">
    <location>
        <begin position="350"/>
        <end position="370"/>
    </location>
</feature>
<evidence type="ECO:0000256" key="3">
    <source>
        <dbReference type="ARBA" id="ARBA00022692"/>
    </source>
</evidence>
<evidence type="ECO:0000256" key="11">
    <source>
        <dbReference type="SAM" id="Phobius"/>
    </source>
</evidence>
<evidence type="ECO:0000256" key="4">
    <source>
        <dbReference type="ARBA" id="ARBA00022737"/>
    </source>
</evidence>
<dbReference type="FunFam" id="1.25.40.20:FF:000909">
    <property type="entry name" value="Uncharacterized protein"/>
    <property type="match status" value="1"/>
</dbReference>
<dbReference type="PANTHER" id="PTHR10117">
    <property type="entry name" value="TRANSIENT RECEPTOR POTENTIAL CHANNEL"/>
    <property type="match status" value="1"/>
</dbReference>
<dbReference type="EMBL" id="MG973369">
    <property type="protein sequence ID" value="AWJ68222.1"/>
    <property type="molecule type" value="mRNA"/>
</dbReference>
<keyword evidence="8 11" id="KW-0472">Membrane</keyword>
<dbReference type="Gene3D" id="1.25.40.20">
    <property type="entry name" value="Ankyrin repeat-containing domain"/>
    <property type="match status" value="2"/>
</dbReference>
<dbReference type="InterPro" id="IPR036770">
    <property type="entry name" value="Ankyrin_rpt-contain_sf"/>
</dbReference>
<dbReference type="InterPro" id="IPR005821">
    <property type="entry name" value="Ion_trans_dom"/>
</dbReference>
<dbReference type="SUPFAM" id="SSF48403">
    <property type="entry name" value="Ankyrin repeat"/>
    <property type="match status" value="1"/>
</dbReference>
<dbReference type="GO" id="GO:0015279">
    <property type="term" value="F:store-operated calcium channel activity"/>
    <property type="evidence" value="ECO:0007669"/>
    <property type="project" value="TreeGrafter"/>
</dbReference>
<dbReference type="GO" id="GO:0051480">
    <property type="term" value="P:regulation of cytosolic calcium ion concentration"/>
    <property type="evidence" value="ECO:0007669"/>
    <property type="project" value="TreeGrafter"/>
</dbReference>
<evidence type="ECO:0000259" key="12">
    <source>
        <dbReference type="SMART" id="SM01420"/>
    </source>
</evidence>
<dbReference type="InterPro" id="IPR002153">
    <property type="entry name" value="TRPC_channel"/>
</dbReference>
<dbReference type="GO" id="GO:0005886">
    <property type="term" value="C:plasma membrane"/>
    <property type="evidence" value="ECO:0007669"/>
    <property type="project" value="TreeGrafter"/>
</dbReference>
<dbReference type="GO" id="GO:0070679">
    <property type="term" value="F:inositol 1,4,5 trisphosphate binding"/>
    <property type="evidence" value="ECO:0007669"/>
    <property type="project" value="TreeGrafter"/>
</dbReference>
<feature type="transmembrane region" description="Helical" evidence="11">
    <location>
        <begin position="712"/>
        <end position="733"/>
    </location>
</feature>
<evidence type="ECO:0000313" key="13">
    <source>
        <dbReference type="EMBL" id="AWJ68222.1"/>
    </source>
</evidence>
<keyword evidence="3 11" id="KW-0812">Transmembrane</keyword>
<organism evidence="13">
    <name type="scientific">Hirudo verbana</name>
    <dbReference type="NCBI Taxonomy" id="311461"/>
    <lineage>
        <taxon>Eukaryota</taxon>
        <taxon>Metazoa</taxon>
        <taxon>Spiralia</taxon>
        <taxon>Lophotrochozoa</taxon>
        <taxon>Annelida</taxon>
        <taxon>Clitellata</taxon>
        <taxon>Hirudinea</taxon>
        <taxon>Hirudinida</taxon>
        <taxon>Hirudiniformes</taxon>
        <taxon>Hirudinidae</taxon>
        <taxon>Hirudo</taxon>
    </lineage>
</organism>
<feature type="transmembrane region" description="Helical" evidence="11">
    <location>
        <begin position="450"/>
        <end position="469"/>
    </location>
</feature>
<dbReference type="GO" id="GO:0034703">
    <property type="term" value="C:cation channel complex"/>
    <property type="evidence" value="ECO:0007669"/>
    <property type="project" value="TreeGrafter"/>
</dbReference>
<feature type="transmembrane region" description="Helical" evidence="11">
    <location>
        <begin position="611"/>
        <end position="633"/>
    </location>
</feature>
<feature type="region of interest" description="Disordered" evidence="10">
    <location>
        <begin position="1006"/>
        <end position="1046"/>
    </location>
</feature>
<name>A0A2S1WM16_9ANNE</name>
<dbReference type="PANTHER" id="PTHR10117:SF54">
    <property type="entry name" value="TRANSIENT RECEPTOR POTENTIAL-GAMMA PROTEIN"/>
    <property type="match status" value="1"/>
</dbReference>
<evidence type="ECO:0000256" key="8">
    <source>
        <dbReference type="ARBA" id="ARBA00023136"/>
    </source>
</evidence>
<sequence length="1046" mass="118821">MHGRLGPYAAGTPDDFVGTDFGTLENHKNASSDAVKESLFTSFEDVKLTDEERVYLNAAALGDIAIVRQSIEDLDSPLNVNCVDYMGRSAIHLAVDCDNMDMVELLMERVTFELIEESLLHAISKGATKLVKVIIEHPNYIAGAEHNKRTMKDPFFRTDEKSQFSPDITPLILAAHHNNHEIIQMFLYRSHTIEKPHPIYCQCTDCVTKQNYDSLKRSRSRLHAYKALASPAYMALSNADPIMGTFQLRQEMKKLAQVEKEFKNEYLSLVEQCMNFACELMDLCRGTQEVEAVLSESNPDGYNPLERLKMAMEYEEKKFVAHPNCQQHLTSIWYGAEMGFMQSMAFWKQVLMWIVCAPLVPILCIIYLVSPQNKISNIIRCPAAKFITHTVSNVSFLILLTAATFRLDEKPHLIGSIPDVFLRTYPDDDRGRLEEDVEQALKGTFRPANILITHVQICLIFWIVGLLWMEYKQMYITGLRVYLLDNYNLIDFSVLSLYVASYVLRFLVDHWIKETDLYFNGVQRAREALLSRNKTQYDLVLNEILGDPRSYFMKASRFDWKSDDPEIVSDILFAIANVLSIARTTHLMPAFEVLGTLQISLGRMLADITRFMVLFTLVLFAFMVGLHNLYWYYGTQTYVQTKDGGTKLVHTSEAFQGLPRTFYSLFWCMFGQINLESVEIKYPTKNSNVPPESPANGAAKATGNATSVIEGVGMFLFALYHVAIIIILINMLIAMMSHSFEAIQEDCDVEWKFARTRLWMNYINAGDTLPVPFNMIPAAKSFRHVYTAVRDCFRKKKDGVKTKHRSKTASFMESRRQKVCENLNLASPHTSNADMLQRLVRRYLFKLERMKEEGKDNTVVSNEANLINPSTMAETVLSTDDRSEYNFAEESDGLMPVGPRSTGKSRLLNPRLSASGRAAPPKPQIQLLSLPQLDSIQRTLKILDVRLQHVQSNVRDDEKQTQDIDHIRRLMTENQSALTSVVTILSSIQDEVGSLRNLVTKQQANTFQIQPSSSSSRHKSKSTSGGGGHSKQRDDKKQSSSSQSKP</sequence>
<dbReference type="Pfam" id="PF08344">
    <property type="entry name" value="TRP_2"/>
    <property type="match status" value="1"/>
</dbReference>
<dbReference type="PRINTS" id="PR01097">
    <property type="entry name" value="TRNSRECEPTRP"/>
</dbReference>
<dbReference type="NCBIfam" id="TIGR00870">
    <property type="entry name" value="trp"/>
    <property type="match status" value="1"/>
</dbReference>
<dbReference type="Pfam" id="PF00023">
    <property type="entry name" value="Ank"/>
    <property type="match status" value="1"/>
</dbReference>
<evidence type="ECO:0000256" key="1">
    <source>
        <dbReference type="ARBA" id="ARBA00004141"/>
    </source>
</evidence>